<dbReference type="RefSeq" id="WP_341876748.1">
    <property type="nucleotide sequence ID" value="NZ_CP121687.1"/>
</dbReference>
<dbReference type="EMBL" id="CP121687">
    <property type="protein sequence ID" value="WZL69760.1"/>
    <property type="molecule type" value="Genomic_DNA"/>
</dbReference>
<proteinExistence type="predicted"/>
<dbReference type="Proteomes" id="UP001486565">
    <property type="component" value="Chromosome"/>
</dbReference>
<reference evidence="1 2" key="1">
    <citation type="submission" date="2023-03" db="EMBL/GenBank/DDBJ databases">
        <title>Novel Species.</title>
        <authorList>
            <person name="Ma S."/>
        </authorList>
    </citation>
    <scope>NUCLEOTIDE SEQUENCE [LARGE SCALE GENOMIC DNA]</scope>
    <source>
        <strain evidence="1 2">LIND6LT2</strain>
    </source>
</reference>
<gene>
    <name evidence="1" type="ORF">QBE51_13400</name>
</gene>
<evidence type="ECO:0000313" key="2">
    <source>
        <dbReference type="Proteomes" id="UP001486565"/>
    </source>
</evidence>
<evidence type="ECO:0000313" key="1">
    <source>
        <dbReference type="EMBL" id="WZL69760.1"/>
    </source>
</evidence>
<keyword evidence="2" id="KW-1185">Reference proteome</keyword>
<name>A0ABZ2Y341_9FIRM</name>
<protein>
    <submittedName>
        <fullName evidence="1">Uncharacterized protein</fullName>
    </submittedName>
</protein>
<sequence length="69" mass="8122">MKRDVEIVNLKEISTVFAAQIVGTKEVLYCEDEIEMATYDLMAFKEYAMLNEEREMILDKMKKYGKLYG</sequence>
<organism evidence="1 2">
    <name type="scientific">Defluviitalea saccharophila</name>
    <dbReference type="NCBI Taxonomy" id="879970"/>
    <lineage>
        <taxon>Bacteria</taxon>
        <taxon>Bacillati</taxon>
        <taxon>Bacillota</taxon>
        <taxon>Clostridia</taxon>
        <taxon>Lachnospirales</taxon>
        <taxon>Defluviitaleaceae</taxon>
        <taxon>Defluviitalea</taxon>
    </lineage>
</organism>
<accession>A0ABZ2Y341</accession>